<reference evidence="1" key="1">
    <citation type="submission" date="2024-12" db="EMBL/GenBank/DDBJ databases">
        <title>Comparative genomics and development of molecular markers within Purpureocillium lilacinum and among Purpureocillium species.</title>
        <authorList>
            <person name="Yeh Z.-Y."/>
            <person name="Ni N.-T."/>
            <person name="Lo P.-H."/>
            <person name="Mushyakhwo K."/>
            <person name="Lin C.-F."/>
            <person name="Nai Y.-S."/>
        </authorList>
    </citation>
    <scope>NUCLEOTIDE SEQUENCE</scope>
    <source>
        <strain evidence="1">NCHU-NPUST-175</strain>
    </source>
</reference>
<name>A0ACC4DHN7_PURLI</name>
<evidence type="ECO:0000313" key="2">
    <source>
        <dbReference type="Proteomes" id="UP001638806"/>
    </source>
</evidence>
<proteinExistence type="predicted"/>
<accession>A0ACC4DHN7</accession>
<keyword evidence="2" id="KW-1185">Reference proteome</keyword>
<comment type="caution">
    <text evidence="1">The sequence shown here is derived from an EMBL/GenBank/DDBJ whole genome shotgun (WGS) entry which is preliminary data.</text>
</comment>
<protein>
    <submittedName>
        <fullName evidence="1">Uncharacterized protein</fullName>
    </submittedName>
</protein>
<sequence length="290" mass="32575">MQPQNRPVWCISNGLRKSGPQGQRPRCVPGVPRPARRRHGRGEMAEEGIEAIWTQIEPRCDENDRQLWVFLVVYSTQLHWAPYLMARAMFGFGNVRWHPSCPNFKTHWTATYYENDDLPANWGERRDVEQRLSFEGTNTRMAADRSQACLSGTSRVPQKRSAASLAAGTNTRAKTIKPSPETPTAESTNEVPEEWDMAMKRALEDMSARNTKIAAAMKKNDGPARILATSKVETPQRQVDNREAEWHNMTMTRNLPEPGISATTPDSGEEQEIIAEAGIDPSMLATTLTV</sequence>
<dbReference type="EMBL" id="JBGNUJ010000010">
    <property type="protein sequence ID" value="KAL3955374.1"/>
    <property type="molecule type" value="Genomic_DNA"/>
</dbReference>
<evidence type="ECO:0000313" key="1">
    <source>
        <dbReference type="EMBL" id="KAL3955374.1"/>
    </source>
</evidence>
<organism evidence="1 2">
    <name type="scientific">Purpureocillium lilacinum</name>
    <name type="common">Paecilomyces lilacinus</name>
    <dbReference type="NCBI Taxonomy" id="33203"/>
    <lineage>
        <taxon>Eukaryota</taxon>
        <taxon>Fungi</taxon>
        <taxon>Dikarya</taxon>
        <taxon>Ascomycota</taxon>
        <taxon>Pezizomycotina</taxon>
        <taxon>Sordariomycetes</taxon>
        <taxon>Hypocreomycetidae</taxon>
        <taxon>Hypocreales</taxon>
        <taxon>Ophiocordycipitaceae</taxon>
        <taxon>Purpureocillium</taxon>
    </lineage>
</organism>
<gene>
    <name evidence="1" type="ORF">ACCO45_010937</name>
</gene>
<dbReference type="Proteomes" id="UP001638806">
    <property type="component" value="Unassembled WGS sequence"/>
</dbReference>